<reference evidence="1" key="1">
    <citation type="journal article" date="2021" name="Proc. Natl. Acad. Sci. U.S.A.">
        <title>A Catalog of Tens of Thousands of Viruses from Human Metagenomes Reveals Hidden Associations with Chronic Diseases.</title>
        <authorList>
            <person name="Tisza M.J."/>
            <person name="Buck C.B."/>
        </authorList>
    </citation>
    <scope>NUCLEOTIDE SEQUENCE</scope>
    <source>
        <strain evidence="1">CtlMy11</strain>
    </source>
</reference>
<organism evidence="1">
    <name type="scientific">Podoviridae sp. ctlMy11</name>
    <dbReference type="NCBI Taxonomy" id="2827746"/>
    <lineage>
        <taxon>Viruses</taxon>
        <taxon>Duplodnaviria</taxon>
        <taxon>Heunggongvirae</taxon>
        <taxon>Uroviricota</taxon>
        <taxon>Caudoviricetes</taxon>
    </lineage>
</organism>
<dbReference type="GO" id="GO:0003677">
    <property type="term" value="F:DNA binding"/>
    <property type="evidence" value="ECO:0007669"/>
    <property type="project" value="InterPro"/>
</dbReference>
<sequence>MPNTKSESPYIFSTDEQLRQDLKKAMVDRGFTASKLGRALNLPAQTVSRFLNGRVKKACDNASKYVTRLNEQDATFYKTPLAAWLTLQTCLIDIAGRTGELPPDALAAISELNGFFSSAK</sequence>
<dbReference type="EMBL" id="BK032800">
    <property type="protein sequence ID" value="DAF60984.1"/>
    <property type="molecule type" value="Genomic_DNA"/>
</dbReference>
<dbReference type="CDD" id="cd00093">
    <property type="entry name" value="HTH_XRE"/>
    <property type="match status" value="1"/>
</dbReference>
<proteinExistence type="predicted"/>
<accession>A0A8S5TCX3</accession>
<name>A0A8S5TCX3_9CAUD</name>
<evidence type="ECO:0000313" key="1">
    <source>
        <dbReference type="EMBL" id="DAF60984.1"/>
    </source>
</evidence>
<dbReference type="InterPro" id="IPR010982">
    <property type="entry name" value="Lambda_DNA-bd_dom_sf"/>
</dbReference>
<dbReference type="SUPFAM" id="SSF47413">
    <property type="entry name" value="lambda repressor-like DNA-binding domains"/>
    <property type="match status" value="1"/>
</dbReference>
<protein>
    <submittedName>
        <fullName evidence="1">Repressor</fullName>
    </submittedName>
</protein>
<dbReference type="InterPro" id="IPR001387">
    <property type="entry name" value="Cro/C1-type_HTH"/>
</dbReference>
<dbReference type="Gene3D" id="1.10.260.40">
    <property type="entry name" value="lambda repressor-like DNA-binding domains"/>
    <property type="match status" value="1"/>
</dbReference>